<feature type="coiled-coil region" evidence="1">
    <location>
        <begin position="50"/>
        <end position="77"/>
    </location>
</feature>
<feature type="region of interest" description="Disordered" evidence="2">
    <location>
        <begin position="584"/>
        <end position="607"/>
    </location>
</feature>
<dbReference type="OrthoDB" id="5969911at2"/>
<keyword evidence="1" id="KW-0175">Coiled coil</keyword>
<evidence type="ECO:0000256" key="2">
    <source>
        <dbReference type="SAM" id="MobiDB-lite"/>
    </source>
</evidence>
<feature type="domain" description="DUF1023" evidence="3">
    <location>
        <begin position="300"/>
        <end position="466"/>
    </location>
</feature>
<dbReference type="AlphaFoldDB" id="A0A100XCI4"/>
<reference evidence="5" key="2">
    <citation type="submission" date="2016-02" db="EMBL/GenBank/DDBJ databases">
        <title>Draft genome sequence of five rapidly growing Mycobacterium species.</title>
        <authorList>
            <person name="Katahira K."/>
            <person name="Gotou Y."/>
            <person name="Iida K."/>
            <person name="Ogura Y."/>
            <person name="Hayashi T."/>
        </authorList>
    </citation>
    <scope>NUCLEOTIDE SEQUENCE [LARGE SCALE GENOMIC DNA]</scope>
    <source>
        <strain evidence="5">JCM6362</strain>
    </source>
</reference>
<dbReference type="SUPFAM" id="SSF53474">
    <property type="entry name" value="alpha/beta-Hydrolases"/>
    <property type="match status" value="1"/>
</dbReference>
<dbReference type="STRING" id="1797.RMCT_1043"/>
<organism evidence="4 5">
    <name type="scientific">Mycolicibacterium thermoresistibile</name>
    <name type="common">Mycobacterium thermoresistibile</name>
    <dbReference type="NCBI Taxonomy" id="1797"/>
    <lineage>
        <taxon>Bacteria</taxon>
        <taxon>Bacillati</taxon>
        <taxon>Actinomycetota</taxon>
        <taxon>Actinomycetes</taxon>
        <taxon>Mycobacteriales</taxon>
        <taxon>Mycobacteriaceae</taxon>
        <taxon>Mycolicibacterium</taxon>
    </lineage>
</organism>
<dbReference type="InterPro" id="IPR029058">
    <property type="entry name" value="AB_hydrolase_fold"/>
</dbReference>
<proteinExistence type="predicted"/>
<dbReference type="InterPro" id="IPR036689">
    <property type="entry name" value="ESAT-6-like_sf"/>
</dbReference>
<dbReference type="EMBL" id="BCTB01000005">
    <property type="protein sequence ID" value="GAT14072.1"/>
    <property type="molecule type" value="Genomic_DNA"/>
</dbReference>
<evidence type="ECO:0000259" key="3">
    <source>
        <dbReference type="Pfam" id="PF06259"/>
    </source>
</evidence>
<gene>
    <name evidence="4" type="ORF">RMCT_1043</name>
</gene>
<dbReference type="Pfam" id="PF06259">
    <property type="entry name" value="Abhydrolase_8"/>
    <property type="match status" value="1"/>
</dbReference>
<dbReference type="Gene3D" id="1.10.287.1060">
    <property type="entry name" value="ESAT-6-like"/>
    <property type="match status" value="1"/>
</dbReference>
<dbReference type="SUPFAM" id="SSF140453">
    <property type="entry name" value="EsxAB dimer-like"/>
    <property type="match status" value="1"/>
</dbReference>
<dbReference type="ESTHER" id="mycth-a0a100xci4">
    <property type="family name" value="Duf_1023"/>
</dbReference>
<sequence length="607" mass="63612">MSVSVSTVEAANPAGLLQAAGTLNDKITQLDTTLAEQRRAVAHLREAWEGQAASAALARAERNLDNQEALRARLSAMQQALASGGAQLTSTRDRLLRLVGMLRSTGWRIADDGTATAPPVPPILKLFAPAWTAVIKKLLAVFTEIDTQTAAAVREAASGPVPATPPGTLGDARQLPAGDTDPDDVKEWWDSLSQAERDGLIAAHPPELGNLNGIPAEVRGEVNEKVMNDDLDRVRDAAEEHGVSVDQVLENPAAYGLSATDAARYHNAEQTRKGLAQARDEDIRNRPVLLWAYEPLAFDGQGKAALAIGDPDKAQNTAVVVPGTGSSVEQGWLESSNAVDLYDQMRKADPDETTSVIAWMGYDAPDSPIDRRIATPWLARHGGDLLAADVNGLAATHEGGPSNVTVIGHSYGSTTVANAFAGSGMQADNAVLIGSPGTDLARSAADFNLPEGGNVYVGAASSDPVTWLGQGGIAPDLINSQLGFPLGPAAGLGTDPAGDSYGGMRFTAEVPGRTGPSFGDHSSYYTPGSESLRAITDIATGDAAKLADNGMIAEGRKQAHIGLPDGLNTPFGRIDLPDWEIRIPGTPAYNDPEGDRAQESITSDHNY</sequence>
<name>A0A100XCI4_MYCTH</name>
<dbReference type="Proteomes" id="UP000069654">
    <property type="component" value="Unassembled WGS sequence"/>
</dbReference>
<evidence type="ECO:0000313" key="4">
    <source>
        <dbReference type="EMBL" id="GAT14072.1"/>
    </source>
</evidence>
<dbReference type="OMA" id="DPLAYNG"/>
<feature type="region of interest" description="Disordered" evidence="2">
    <location>
        <begin position="156"/>
        <end position="181"/>
    </location>
</feature>
<evidence type="ECO:0000256" key="1">
    <source>
        <dbReference type="SAM" id="Coils"/>
    </source>
</evidence>
<dbReference type="RefSeq" id="WP_003925711.1">
    <property type="nucleotide sequence ID" value="NZ_BCTB01000005.1"/>
</dbReference>
<evidence type="ECO:0000313" key="5">
    <source>
        <dbReference type="Proteomes" id="UP000069654"/>
    </source>
</evidence>
<reference evidence="4 5" key="1">
    <citation type="journal article" date="2016" name="Genome Announc.">
        <title>Draft Genome Sequences of Five Rapidly Growing Mycobacterium Species, M. thermoresistibile, M. fortuitum subsp. acetamidolyticum, M. canariasense, M. brisbanense, and M. novocastrense.</title>
        <authorList>
            <person name="Katahira K."/>
            <person name="Ogura Y."/>
            <person name="Gotoh Y."/>
            <person name="Hayashi T."/>
        </authorList>
    </citation>
    <scope>NUCLEOTIDE SEQUENCE [LARGE SCALE GENOMIC DNA]</scope>
    <source>
        <strain evidence="4 5">JCM6362</strain>
    </source>
</reference>
<accession>A0A100XCI4</accession>
<dbReference type="InterPro" id="IPR010427">
    <property type="entry name" value="DUF1023"/>
</dbReference>
<protein>
    <recommendedName>
        <fullName evidence="3">DUF1023 domain-containing protein</fullName>
    </recommendedName>
</protein>
<comment type="caution">
    <text evidence="4">The sequence shown here is derived from an EMBL/GenBank/DDBJ whole genome shotgun (WGS) entry which is preliminary data.</text>
</comment>